<feature type="non-terminal residue" evidence="2">
    <location>
        <position position="1"/>
    </location>
</feature>
<accession>A0A9N9KJ23</accession>
<dbReference type="AlphaFoldDB" id="A0A9N9KJ23"/>
<keyword evidence="3" id="KW-1185">Reference proteome</keyword>
<evidence type="ECO:0000256" key="1">
    <source>
        <dbReference type="SAM" id="MobiDB-lite"/>
    </source>
</evidence>
<proteinExistence type="predicted"/>
<feature type="non-terminal residue" evidence="2">
    <location>
        <position position="101"/>
    </location>
</feature>
<comment type="caution">
    <text evidence="2">The sequence shown here is derived from an EMBL/GenBank/DDBJ whole genome shotgun (WGS) entry which is preliminary data.</text>
</comment>
<evidence type="ECO:0000313" key="3">
    <source>
        <dbReference type="Proteomes" id="UP000789759"/>
    </source>
</evidence>
<gene>
    <name evidence="2" type="ORF">CPELLU_LOCUS21111</name>
</gene>
<sequence>DEFNYIDISACEEPKSSIEEVVTNSSKKQKLERRDGSKKRFRDSQINIAKTHPKAKNNFLVRSLLKLLICENLSLNLVSKESFYEFVYNLDSAFAILCEKL</sequence>
<dbReference type="EMBL" id="CAJVQA010073569">
    <property type="protein sequence ID" value="CAG8834476.1"/>
    <property type="molecule type" value="Genomic_DNA"/>
</dbReference>
<name>A0A9N9KJ23_9GLOM</name>
<reference evidence="2" key="1">
    <citation type="submission" date="2021-06" db="EMBL/GenBank/DDBJ databases">
        <authorList>
            <person name="Kallberg Y."/>
            <person name="Tangrot J."/>
            <person name="Rosling A."/>
        </authorList>
    </citation>
    <scope>NUCLEOTIDE SEQUENCE</scope>
    <source>
        <strain evidence="2">FL966</strain>
    </source>
</reference>
<dbReference type="Proteomes" id="UP000789759">
    <property type="component" value="Unassembled WGS sequence"/>
</dbReference>
<feature type="compositionally biased region" description="Basic residues" evidence="1">
    <location>
        <begin position="27"/>
        <end position="39"/>
    </location>
</feature>
<organism evidence="2 3">
    <name type="scientific">Cetraspora pellucida</name>
    <dbReference type="NCBI Taxonomy" id="1433469"/>
    <lineage>
        <taxon>Eukaryota</taxon>
        <taxon>Fungi</taxon>
        <taxon>Fungi incertae sedis</taxon>
        <taxon>Mucoromycota</taxon>
        <taxon>Glomeromycotina</taxon>
        <taxon>Glomeromycetes</taxon>
        <taxon>Diversisporales</taxon>
        <taxon>Gigasporaceae</taxon>
        <taxon>Cetraspora</taxon>
    </lineage>
</organism>
<evidence type="ECO:0000313" key="2">
    <source>
        <dbReference type="EMBL" id="CAG8834476.1"/>
    </source>
</evidence>
<feature type="region of interest" description="Disordered" evidence="1">
    <location>
        <begin position="19"/>
        <end position="39"/>
    </location>
</feature>
<protein>
    <submittedName>
        <fullName evidence="2">5261_t:CDS:1</fullName>
    </submittedName>
</protein>